<dbReference type="UniPathway" id="UPA00538">
    <property type="reaction ID" value="UER00593"/>
</dbReference>
<comment type="function">
    <text evidence="8">Catalyzes the radical-mediated insertion of two sulfur atoms into the C-6 and C-8 positions of the octanoyl moiety bound to the lipoyl domains of lipoate-dependent enzymes, thereby converting the octanoylated domains into lipoylated derivatives.</text>
</comment>
<dbReference type="Gene3D" id="3.20.20.70">
    <property type="entry name" value="Aldolase class I"/>
    <property type="match status" value="1"/>
</dbReference>
<keyword evidence="1 8" id="KW-0004">4Fe-4S</keyword>
<dbReference type="SMART" id="SM00729">
    <property type="entry name" value="Elp3"/>
    <property type="match status" value="1"/>
</dbReference>
<evidence type="ECO:0000256" key="7">
    <source>
        <dbReference type="ARBA" id="ARBA00047326"/>
    </source>
</evidence>
<comment type="similarity">
    <text evidence="8">Belongs to the radical SAM superfamily. Lipoyl synthase family.</text>
</comment>
<evidence type="ECO:0000256" key="1">
    <source>
        <dbReference type="ARBA" id="ARBA00022485"/>
    </source>
</evidence>
<sequence>MEERKPDWLKVTVPTAAVPVARRVGEVLDQLGIPTVCRSARCPNLPTCFGAGTATFMILGDVCTRTCRFCAVTHGRPAAPDPGEPARLAQAVAALGLRYVVLTSVDRDDLPDGGAGHYADVIRYLRGAVPTAVVEALIPDFAGEQEALAALIDSRPHVVGHNLETVRRLTSLVRDRRAGYDLSLSVLRTAKGLDPNLVTKSTLLLGLGEREEEVQDALADLRGVGVDVVVLGQYLRPTPRELPVARYVPPDEFRWWEDQARSLGFAAVVAAPLARTSFRAAEAYAALR</sequence>
<dbReference type="NCBIfam" id="TIGR00510">
    <property type="entry name" value="lipA"/>
    <property type="match status" value="1"/>
</dbReference>
<dbReference type="GO" id="GO:0046872">
    <property type="term" value="F:metal ion binding"/>
    <property type="evidence" value="ECO:0007669"/>
    <property type="project" value="UniProtKB-KW"/>
</dbReference>
<evidence type="ECO:0000256" key="2">
    <source>
        <dbReference type="ARBA" id="ARBA00022679"/>
    </source>
</evidence>
<feature type="binding site" evidence="8">
    <location>
        <position position="42"/>
    </location>
    <ligand>
        <name>[4Fe-4S] cluster</name>
        <dbReference type="ChEBI" id="CHEBI:49883"/>
        <label>1</label>
    </ligand>
</feature>
<dbReference type="SFLD" id="SFLDG01058">
    <property type="entry name" value="lipoyl_synthase_like"/>
    <property type="match status" value="1"/>
</dbReference>
<dbReference type="GO" id="GO:0009249">
    <property type="term" value="P:protein lipoylation"/>
    <property type="evidence" value="ECO:0007669"/>
    <property type="project" value="UniProtKB-UniRule"/>
</dbReference>
<evidence type="ECO:0000256" key="6">
    <source>
        <dbReference type="ARBA" id="ARBA00023014"/>
    </source>
</evidence>
<dbReference type="NCBIfam" id="NF004019">
    <property type="entry name" value="PRK05481.1"/>
    <property type="match status" value="1"/>
</dbReference>
<dbReference type="SUPFAM" id="SSF102114">
    <property type="entry name" value="Radical SAM enzymes"/>
    <property type="match status" value="1"/>
</dbReference>
<dbReference type="RefSeq" id="WP_122030522.1">
    <property type="nucleotide sequence ID" value="NZ_LS483254.1"/>
</dbReference>
<dbReference type="InterPro" id="IPR013785">
    <property type="entry name" value="Aldolase_TIM"/>
</dbReference>
<dbReference type="KEGG" id="bana:BARAN1_0257"/>
<gene>
    <name evidence="8 10" type="primary">lipA</name>
    <name evidence="10" type="ORF">BARAN1_0257</name>
</gene>
<dbReference type="GO" id="GO:0016992">
    <property type="term" value="F:lipoate synthase activity"/>
    <property type="evidence" value="ECO:0007669"/>
    <property type="project" value="UniProtKB-UniRule"/>
</dbReference>
<evidence type="ECO:0000313" key="11">
    <source>
        <dbReference type="Proteomes" id="UP000249818"/>
    </source>
</evidence>
<comment type="catalytic activity">
    <reaction evidence="7 8">
        <text>[[Fe-S] cluster scaffold protein carrying a second [4Fe-4S](2+) cluster] + N(6)-octanoyl-L-lysyl-[protein] + 2 oxidized [2Fe-2S]-[ferredoxin] + 2 S-adenosyl-L-methionine + 4 H(+) = [[Fe-S] cluster scaffold protein] + N(6)-[(R)-dihydrolipoyl]-L-lysyl-[protein] + 4 Fe(3+) + 2 hydrogen sulfide + 2 5'-deoxyadenosine + 2 L-methionine + 2 reduced [2Fe-2S]-[ferredoxin]</text>
        <dbReference type="Rhea" id="RHEA:16585"/>
        <dbReference type="Rhea" id="RHEA-COMP:9928"/>
        <dbReference type="Rhea" id="RHEA-COMP:10000"/>
        <dbReference type="Rhea" id="RHEA-COMP:10001"/>
        <dbReference type="Rhea" id="RHEA-COMP:10475"/>
        <dbReference type="Rhea" id="RHEA-COMP:14568"/>
        <dbReference type="Rhea" id="RHEA-COMP:14569"/>
        <dbReference type="ChEBI" id="CHEBI:15378"/>
        <dbReference type="ChEBI" id="CHEBI:17319"/>
        <dbReference type="ChEBI" id="CHEBI:29034"/>
        <dbReference type="ChEBI" id="CHEBI:29919"/>
        <dbReference type="ChEBI" id="CHEBI:33722"/>
        <dbReference type="ChEBI" id="CHEBI:33737"/>
        <dbReference type="ChEBI" id="CHEBI:33738"/>
        <dbReference type="ChEBI" id="CHEBI:57844"/>
        <dbReference type="ChEBI" id="CHEBI:59789"/>
        <dbReference type="ChEBI" id="CHEBI:78809"/>
        <dbReference type="ChEBI" id="CHEBI:83100"/>
        <dbReference type="EC" id="2.8.1.8"/>
    </reaction>
</comment>
<keyword evidence="4 8" id="KW-0479">Metal-binding</keyword>
<feature type="binding site" evidence="8">
    <location>
        <position position="70"/>
    </location>
    <ligand>
        <name>[4Fe-4S] cluster</name>
        <dbReference type="ChEBI" id="CHEBI:49883"/>
        <label>2</label>
        <note>4Fe-4S-S-AdoMet</note>
    </ligand>
</feature>
<keyword evidence="8" id="KW-0963">Cytoplasm</keyword>
<dbReference type="PANTHER" id="PTHR10949">
    <property type="entry name" value="LIPOYL SYNTHASE"/>
    <property type="match status" value="1"/>
</dbReference>
<feature type="binding site" evidence="8">
    <location>
        <position position="277"/>
    </location>
    <ligand>
        <name>[4Fe-4S] cluster</name>
        <dbReference type="ChEBI" id="CHEBI:49883"/>
        <label>1</label>
    </ligand>
</feature>
<dbReference type="EMBL" id="LS483254">
    <property type="protein sequence ID" value="SQD92282.1"/>
    <property type="molecule type" value="Genomic_DNA"/>
</dbReference>
<keyword evidence="3 8" id="KW-0949">S-adenosyl-L-methionine</keyword>
<comment type="pathway">
    <text evidence="8">Protein modification; protein lipoylation via endogenous pathway; protein N(6)-(lipoyl)lysine from octanoyl-[acyl-carrier-protein]: step 2/2.</text>
</comment>
<evidence type="ECO:0000259" key="9">
    <source>
        <dbReference type="PROSITE" id="PS51918"/>
    </source>
</evidence>
<comment type="subcellular location">
    <subcellularLocation>
        <location evidence="8">Cytoplasm</location>
    </subcellularLocation>
</comment>
<evidence type="ECO:0000256" key="8">
    <source>
        <dbReference type="HAMAP-Rule" id="MF_00206"/>
    </source>
</evidence>
<comment type="cofactor">
    <cofactor evidence="8">
        <name>[4Fe-4S] cluster</name>
        <dbReference type="ChEBI" id="CHEBI:49883"/>
    </cofactor>
    <text evidence="8">Binds 2 [4Fe-4S] clusters per subunit. One cluster is coordinated with 3 cysteines and an exchangeable S-adenosyl-L-methionine.</text>
</comment>
<dbReference type="EC" id="2.8.1.8" evidence="8"/>
<dbReference type="OrthoDB" id="9787898at2"/>
<dbReference type="NCBIfam" id="NF009544">
    <property type="entry name" value="PRK12928.1"/>
    <property type="match status" value="1"/>
</dbReference>
<dbReference type="Proteomes" id="UP000249818">
    <property type="component" value="Chromosome BARAN1"/>
</dbReference>
<dbReference type="HAMAP" id="MF_00206">
    <property type="entry name" value="Lipoyl_synth"/>
    <property type="match status" value="1"/>
</dbReference>
<dbReference type="Pfam" id="PF04055">
    <property type="entry name" value="Radical_SAM"/>
    <property type="match status" value="1"/>
</dbReference>
<feature type="domain" description="Radical SAM core" evidence="9">
    <location>
        <begin position="49"/>
        <end position="266"/>
    </location>
</feature>
<organism evidence="10 11">
    <name type="scientific">Candidatus Bipolaricaulis anaerobius</name>
    <dbReference type="NCBI Taxonomy" id="2026885"/>
    <lineage>
        <taxon>Bacteria</taxon>
        <taxon>Candidatus Bipolaricaulota</taxon>
        <taxon>Candidatus Bipolaricaulia</taxon>
        <taxon>Candidatus Bipolaricaulales</taxon>
        <taxon>Candidatus Bipolaricaulaceae</taxon>
        <taxon>Candidatus Bipolaricaulis</taxon>
    </lineage>
</organism>
<accession>A0A2X3KIV2</accession>
<dbReference type="InterPro" id="IPR058240">
    <property type="entry name" value="rSAM_sf"/>
</dbReference>
<proteinExistence type="inferred from homology"/>
<feature type="binding site" evidence="8">
    <location>
        <position position="48"/>
    </location>
    <ligand>
        <name>[4Fe-4S] cluster</name>
        <dbReference type="ChEBI" id="CHEBI:49883"/>
        <label>1</label>
    </ligand>
</feature>
<feature type="binding site" evidence="8">
    <location>
        <position position="67"/>
    </location>
    <ligand>
        <name>[4Fe-4S] cluster</name>
        <dbReference type="ChEBI" id="CHEBI:49883"/>
        <label>2</label>
        <note>4Fe-4S-S-AdoMet</note>
    </ligand>
</feature>
<keyword evidence="11" id="KW-1185">Reference proteome</keyword>
<dbReference type="GO" id="GO:0005737">
    <property type="term" value="C:cytoplasm"/>
    <property type="evidence" value="ECO:0007669"/>
    <property type="project" value="UniProtKB-SubCell"/>
</dbReference>
<name>A0A2X3KIV2_9BACT</name>
<dbReference type="PROSITE" id="PS51918">
    <property type="entry name" value="RADICAL_SAM"/>
    <property type="match status" value="1"/>
</dbReference>
<dbReference type="InterPro" id="IPR006638">
    <property type="entry name" value="Elp3/MiaA/NifB-like_rSAM"/>
</dbReference>
<evidence type="ECO:0000256" key="3">
    <source>
        <dbReference type="ARBA" id="ARBA00022691"/>
    </source>
</evidence>
<dbReference type="SFLD" id="SFLDF00271">
    <property type="entry name" value="lipoyl_synthase"/>
    <property type="match status" value="1"/>
</dbReference>
<protein>
    <recommendedName>
        <fullName evidence="8">Lipoyl synthase</fullName>
        <ecNumber evidence="8">2.8.1.8</ecNumber>
    </recommendedName>
    <alternativeName>
        <fullName evidence="8">Lip-syn</fullName>
        <shortName evidence="8">LS</shortName>
    </alternativeName>
    <alternativeName>
        <fullName evidence="8">Lipoate synthase</fullName>
    </alternativeName>
    <alternativeName>
        <fullName evidence="8">Lipoic acid synthase</fullName>
    </alternativeName>
    <alternativeName>
        <fullName evidence="8">Sulfur insertion protein LipA</fullName>
    </alternativeName>
</protein>
<evidence type="ECO:0000313" key="10">
    <source>
        <dbReference type="EMBL" id="SQD92282.1"/>
    </source>
</evidence>
<dbReference type="GO" id="GO:0051539">
    <property type="term" value="F:4 iron, 4 sulfur cluster binding"/>
    <property type="evidence" value="ECO:0007669"/>
    <property type="project" value="UniProtKB-UniRule"/>
</dbReference>
<evidence type="ECO:0000256" key="4">
    <source>
        <dbReference type="ARBA" id="ARBA00022723"/>
    </source>
</evidence>
<feature type="binding site" evidence="8">
    <location>
        <position position="63"/>
    </location>
    <ligand>
        <name>[4Fe-4S] cluster</name>
        <dbReference type="ChEBI" id="CHEBI:49883"/>
        <label>2</label>
        <note>4Fe-4S-S-AdoMet</note>
    </ligand>
</feature>
<dbReference type="AlphaFoldDB" id="A0A2X3KIV2"/>
<dbReference type="InterPro" id="IPR003698">
    <property type="entry name" value="Lipoyl_synth"/>
</dbReference>
<dbReference type="CDD" id="cd01335">
    <property type="entry name" value="Radical_SAM"/>
    <property type="match status" value="1"/>
</dbReference>
<feature type="binding site" evidence="8">
    <location>
        <position position="37"/>
    </location>
    <ligand>
        <name>[4Fe-4S] cluster</name>
        <dbReference type="ChEBI" id="CHEBI:49883"/>
        <label>1</label>
    </ligand>
</feature>
<dbReference type="SFLD" id="SFLDS00029">
    <property type="entry name" value="Radical_SAM"/>
    <property type="match status" value="1"/>
</dbReference>
<dbReference type="InterPro" id="IPR007197">
    <property type="entry name" value="rSAM"/>
</dbReference>
<reference evidence="11" key="1">
    <citation type="submission" date="2018-05" db="EMBL/GenBank/DDBJ databases">
        <authorList>
            <person name="Hao L."/>
        </authorList>
    </citation>
    <scope>NUCLEOTIDE SEQUENCE [LARGE SCALE GENOMIC DNA]</scope>
</reference>
<keyword evidence="5 8" id="KW-0408">Iron</keyword>
<dbReference type="PIRSF" id="PIRSF005963">
    <property type="entry name" value="Lipoyl_synth"/>
    <property type="match status" value="1"/>
</dbReference>
<dbReference type="PANTHER" id="PTHR10949:SF0">
    <property type="entry name" value="LIPOYL SYNTHASE, MITOCHONDRIAL"/>
    <property type="match status" value="1"/>
</dbReference>
<evidence type="ECO:0000256" key="5">
    <source>
        <dbReference type="ARBA" id="ARBA00023004"/>
    </source>
</evidence>
<keyword evidence="2 8" id="KW-0808">Transferase</keyword>
<keyword evidence="6 8" id="KW-0411">Iron-sulfur</keyword>